<proteinExistence type="predicted"/>
<evidence type="ECO:0000313" key="2">
    <source>
        <dbReference type="Proteomes" id="UP000321839"/>
    </source>
</evidence>
<dbReference type="RefSeq" id="WP_073341573.1">
    <property type="nucleotide sequence ID" value="NZ_BKAW01000005.1"/>
</dbReference>
<keyword evidence="2" id="KW-1185">Reference proteome</keyword>
<name>A0AB34AHD7_STAUR</name>
<evidence type="ECO:0000313" key="1">
    <source>
        <dbReference type="EMBL" id="GEQ02855.1"/>
    </source>
</evidence>
<comment type="caution">
    <text evidence="1">The sequence shown here is derived from an EMBL/GenBank/DDBJ whole genome shotgun (WGS) entry which is preliminary data.</text>
</comment>
<accession>A0AB34AHD7</accession>
<organism evidence="1 2">
    <name type="scientific">Staphylococcus ureilyticus</name>
    <name type="common">Staphylococcus cohnii subsp. urealyticus</name>
    <dbReference type="NCBI Taxonomy" id="94138"/>
    <lineage>
        <taxon>Bacteria</taxon>
        <taxon>Bacillati</taxon>
        <taxon>Bacillota</taxon>
        <taxon>Bacilli</taxon>
        <taxon>Bacillales</taxon>
        <taxon>Staphylococcaceae</taxon>
        <taxon>Staphylococcus</taxon>
        <taxon>Staphylococcus cohnii species complex</taxon>
    </lineage>
</organism>
<protein>
    <submittedName>
        <fullName evidence="1">Uncharacterized protein</fullName>
    </submittedName>
</protein>
<dbReference type="AlphaFoldDB" id="A0AB34AHD7"/>
<reference evidence="1 2" key="1">
    <citation type="submission" date="2019-07" db="EMBL/GenBank/DDBJ databases">
        <title>Whole genome shotgun sequence of Staphylococcus cohnii subsp. urealyticus NBRC 109766.</title>
        <authorList>
            <person name="Hosoyama A."/>
            <person name="Uohara A."/>
            <person name="Ohji S."/>
            <person name="Ichikawa N."/>
        </authorList>
    </citation>
    <scope>NUCLEOTIDE SEQUENCE [LARGE SCALE GENOMIC DNA]</scope>
    <source>
        <strain evidence="1 2">NBRC 109766</strain>
    </source>
</reference>
<sequence length="92" mass="10596">MQLHANGIVESIISKLHLTKHNGLDKNQILLRDYELHELKAVLIEQVEDVYFKTRMSDLYPTTISVSVFHSESGGIRKQFTEKMNSKVPLRS</sequence>
<dbReference type="EMBL" id="BKAW01000005">
    <property type="protein sequence ID" value="GEQ02855.1"/>
    <property type="molecule type" value="Genomic_DNA"/>
</dbReference>
<dbReference type="Proteomes" id="UP000321839">
    <property type="component" value="Unassembled WGS sequence"/>
</dbReference>
<gene>
    <name evidence="1" type="ORF">SCO02_12960</name>
</gene>